<keyword evidence="5 11" id="KW-0812">Transmembrane</keyword>
<organism evidence="13 14">
    <name type="scientific">Scophthalmus maximus</name>
    <name type="common">Turbot</name>
    <name type="synonym">Psetta maxima</name>
    <dbReference type="NCBI Taxonomy" id="52904"/>
    <lineage>
        <taxon>Eukaryota</taxon>
        <taxon>Metazoa</taxon>
        <taxon>Chordata</taxon>
        <taxon>Craniata</taxon>
        <taxon>Vertebrata</taxon>
        <taxon>Euteleostomi</taxon>
        <taxon>Actinopterygii</taxon>
        <taxon>Neopterygii</taxon>
        <taxon>Teleostei</taxon>
        <taxon>Neoteleostei</taxon>
        <taxon>Acanthomorphata</taxon>
        <taxon>Carangaria</taxon>
        <taxon>Pleuronectiformes</taxon>
        <taxon>Pleuronectoidei</taxon>
        <taxon>Scophthalmidae</taxon>
        <taxon>Scophthalmus</taxon>
    </lineage>
</organism>
<feature type="transmembrane region" description="Helical" evidence="11">
    <location>
        <begin position="78"/>
        <end position="96"/>
    </location>
</feature>
<reference evidence="13" key="1">
    <citation type="submission" date="2023-05" db="EMBL/GenBank/DDBJ databases">
        <title>High-quality long-read genome of Scophthalmus maximus.</title>
        <authorList>
            <person name="Lien S."/>
            <person name="Martinez P."/>
        </authorList>
    </citation>
    <scope>NUCLEOTIDE SEQUENCE [LARGE SCALE GENOMIC DNA]</scope>
</reference>
<evidence type="ECO:0000256" key="3">
    <source>
        <dbReference type="ARBA" id="ARBA00016019"/>
    </source>
</evidence>
<dbReference type="GO" id="GO:0072659">
    <property type="term" value="P:protein localization to plasma membrane"/>
    <property type="evidence" value="ECO:0007669"/>
    <property type="project" value="TreeGrafter"/>
</dbReference>
<evidence type="ECO:0000259" key="12">
    <source>
        <dbReference type="Pfam" id="PF10277"/>
    </source>
</evidence>
<feature type="compositionally biased region" description="Gly residues" evidence="10">
    <location>
        <begin position="287"/>
        <end position="297"/>
    </location>
</feature>
<dbReference type="Ensembl" id="ENSSMAT00000031501.2">
    <property type="protein sequence ID" value="ENSSMAP00000031120.2"/>
    <property type="gene ID" value="ENSSMAG00000019024.2"/>
</dbReference>
<keyword evidence="6 11" id="KW-1133">Transmembrane helix</keyword>
<name>A0A8D3BAI3_SCOMX</name>
<gene>
    <name evidence="13" type="primary">LOC118313888</name>
</gene>
<keyword evidence="8" id="KW-0325">Glycoprotein</keyword>
<evidence type="ECO:0000256" key="4">
    <source>
        <dbReference type="ARBA" id="ARBA00022475"/>
    </source>
</evidence>
<evidence type="ECO:0000313" key="13">
    <source>
        <dbReference type="Ensembl" id="ENSSMAP00000031120.2"/>
    </source>
</evidence>
<feature type="transmembrane region" description="Helical" evidence="11">
    <location>
        <begin position="7"/>
        <end position="28"/>
    </location>
</feature>
<feature type="domain" description="CWH43-like N-terminal" evidence="12">
    <location>
        <begin position="4"/>
        <end position="134"/>
    </location>
</feature>
<feature type="transmembrane region" description="Helical" evidence="11">
    <location>
        <begin position="108"/>
        <end position="128"/>
    </location>
</feature>
<evidence type="ECO:0000256" key="8">
    <source>
        <dbReference type="ARBA" id="ARBA00023180"/>
    </source>
</evidence>
<sequence>MTAWNVLPLSLSVFSITGIGIVYTMAVMNHHVCPIDNWSYNVTCTDDLPRPGFPKTCCTIQDIPLISKCGSFPPESCLFSLIGNVGAFMVVMVCLLRYAQVIEHSQQCWVNTSALVFGCINAVGLVMVGNFQVHFSTDDVNMRNSIQTLFSLNNHSNYAFLFLTGGSCQVRALCGRWCGLPSRAAVCVSAVCAHLPCSCHCPGLLDDPFPGDTGTGSHGLRRPQWHLLHPRELHPAARRRHLRVDLHGRHPGFLRHLHLRVSYRYQRDHIGGPAAVSPRLGRDHGPQGPGLDTGRGDQGPQVPRGEQHIHTSQLYPGEHSHVVALQHCPKESTVSAACGGRE</sequence>
<proteinExistence type="inferred from homology"/>
<dbReference type="InterPro" id="IPR019402">
    <property type="entry name" value="CWH43_N"/>
</dbReference>
<dbReference type="Pfam" id="PF10277">
    <property type="entry name" value="Frag1"/>
    <property type="match status" value="1"/>
</dbReference>
<comment type="similarity">
    <text evidence="2">Belongs to the DRAM/TMEM150 family.</text>
</comment>
<feature type="region of interest" description="Disordered" evidence="10">
    <location>
        <begin position="272"/>
        <end position="306"/>
    </location>
</feature>
<reference evidence="13" key="2">
    <citation type="submission" date="2025-08" db="UniProtKB">
        <authorList>
            <consortium name="Ensembl"/>
        </authorList>
    </citation>
    <scope>IDENTIFICATION</scope>
</reference>
<dbReference type="PANTHER" id="PTHR21324:SF6">
    <property type="entry name" value="TRANSMEMBRANE PROTEIN 150A"/>
    <property type="match status" value="1"/>
</dbReference>
<keyword evidence="4" id="KW-1003">Cell membrane</keyword>
<dbReference type="GeneTree" id="ENSGT01030000234578"/>
<evidence type="ECO:0000256" key="6">
    <source>
        <dbReference type="ARBA" id="ARBA00022989"/>
    </source>
</evidence>
<protein>
    <recommendedName>
        <fullName evidence="3">Transmembrane protein 150A</fullName>
    </recommendedName>
    <alternativeName>
        <fullName evidence="9">Transmembrane protein 150</fullName>
    </alternativeName>
</protein>
<evidence type="ECO:0000256" key="5">
    <source>
        <dbReference type="ARBA" id="ARBA00022692"/>
    </source>
</evidence>
<dbReference type="Proteomes" id="UP000694558">
    <property type="component" value="Chromosome 9"/>
</dbReference>
<evidence type="ECO:0000256" key="9">
    <source>
        <dbReference type="ARBA" id="ARBA00030381"/>
    </source>
</evidence>
<dbReference type="GO" id="GO:0005886">
    <property type="term" value="C:plasma membrane"/>
    <property type="evidence" value="ECO:0007669"/>
    <property type="project" value="UniProtKB-SubCell"/>
</dbReference>
<evidence type="ECO:0000256" key="7">
    <source>
        <dbReference type="ARBA" id="ARBA00023136"/>
    </source>
</evidence>
<keyword evidence="7 11" id="KW-0472">Membrane</keyword>
<evidence type="ECO:0000256" key="10">
    <source>
        <dbReference type="SAM" id="MobiDB-lite"/>
    </source>
</evidence>
<evidence type="ECO:0000256" key="1">
    <source>
        <dbReference type="ARBA" id="ARBA00004651"/>
    </source>
</evidence>
<dbReference type="PANTHER" id="PTHR21324">
    <property type="entry name" value="FASTING-INDUCIBLE INTEGRAL MEMBRANE PROTEIN TM6P1-RELATED"/>
    <property type="match status" value="1"/>
</dbReference>
<evidence type="ECO:0000256" key="2">
    <source>
        <dbReference type="ARBA" id="ARBA00006565"/>
    </source>
</evidence>
<dbReference type="InterPro" id="IPR050911">
    <property type="entry name" value="DRAM/TMEM150_Autophagy_Mod"/>
</dbReference>
<evidence type="ECO:0000256" key="11">
    <source>
        <dbReference type="SAM" id="Phobius"/>
    </source>
</evidence>
<dbReference type="AlphaFoldDB" id="A0A8D3BAI3"/>
<comment type="subcellular location">
    <subcellularLocation>
        <location evidence="1">Cell membrane</location>
        <topology evidence="1">Multi-pass membrane protein</topology>
    </subcellularLocation>
</comment>
<evidence type="ECO:0000313" key="14">
    <source>
        <dbReference type="Proteomes" id="UP000694558"/>
    </source>
</evidence>
<accession>A0A8D3BAI3</accession>